<accession>A0A212KXK2</accession>
<name>A0A212KXK2_9BACT</name>
<evidence type="ECO:0000313" key="1">
    <source>
        <dbReference type="EMBL" id="SCM70024.1"/>
    </source>
</evidence>
<protein>
    <submittedName>
        <fullName evidence="1">Uncharacterized protein</fullName>
    </submittedName>
</protein>
<reference evidence="1" key="1">
    <citation type="submission" date="2016-08" db="EMBL/GenBank/DDBJ databases">
        <authorList>
            <person name="Seilhamer J.J."/>
        </authorList>
    </citation>
    <scope>NUCLEOTIDE SEQUENCE</scope>
    <source>
        <strain evidence="1">86-1</strain>
    </source>
</reference>
<organism evidence="1">
    <name type="scientific">uncultured Desulfovibrio sp</name>
    <dbReference type="NCBI Taxonomy" id="167968"/>
    <lineage>
        <taxon>Bacteria</taxon>
        <taxon>Pseudomonadati</taxon>
        <taxon>Thermodesulfobacteriota</taxon>
        <taxon>Desulfovibrionia</taxon>
        <taxon>Desulfovibrionales</taxon>
        <taxon>Desulfovibrionaceae</taxon>
        <taxon>Desulfovibrio</taxon>
        <taxon>environmental samples</taxon>
    </lineage>
</organism>
<dbReference type="AlphaFoldDB" id="A0A212KXK2"/>
<sequence>MVPTIRRHSFMPFLFCHAFGRARPLIPFLNDWPTDANPSSILGPLLSAVRGLQTTTVAAGTPM</sequence>
<dbReference type="EMBL" id="FMJC01000001">
    <property type="protein sequence ID" value="SCM70024.1"/>
    <property type="molecule type" value="Genomic_DNA"/>
</dbReference>
<proteinExistence type="predicted"/>
<gene>
    <name evidence="1" type="ORF">KL86DES1_10139</name>
</gene>